<keyword evidence="9 10" id="KW-0414">Isoprene biosynthesis</keyword>
<keyword evidence="8 10" id="KW-0786">Thiamine pyrophosphate</keyword>
<evidence type="ECO:0000313" key="13">
    <source>
        <dbReference type="Proteomes" id="UP000199158"/>
    </source>
</evidence>
<dbReference type="EMBL" id="FOCG01000001">
    <property type="protein sequence ID" value="SEM59803.1"/>
    <property type="molecule type" value="Genomic_DNA"/>
</dbReference>
<feature type="binding site" evidence="10">
    <location>
        <position position="368"/>
    </location>
    <ligand>
        <name>thiamine diphosphate</name>
        <dbReference type="ChEBI" id="CHEBI:58937"/>
    </ligand>
</feature>
<dbReference type="GO" id="GO:0000287">
    <property type="term" value="F:magnesium ion binding"/>
    <property type="evidence" value="ECO:0007669"/>
    <property type="project" value="UniProtKB-UniRule"/>
</dbReference>
<keyword evidence="13" id="KW-1185">Reference proteome</keyword>
<dbReference type="Gene3D" id="3.40.50.970">
    <property type="match status" value="2"/>
</dbReference>
<keyword evidence="4 10" id="KW-0808">Transferase</keyword>
<keyword evidence="5 10" id="KW-0479">Metal-binding</keyword>
<dbReference type="PANTHER" id="PTHR43322:SF5">
    <property type="entry name" value="1-DEOXY-D-XYLULOSE-5-PHOSPHATE SYNTHASE, CHLOROPLASTIC"/>
    <property type="match status" value="1"/>
</dbReference>
<feature type="binding site" evidence="10">
    <location>
        <position position="148"/>
    </location>
    <ligand>
        <name>Mg(2+)</name>
        <dbReference type="ChEBI" id="CHEBI:18420"/>
    </ligand>
</feature>
<evidence type="ECO:0000256" key="7">
    <source>
        <dbReference type="ARBA" id="ARBA00022977"/>
    </source>
</evidence>
<feature type="domain" description="Transketolase-like pyrimidine-binding" evidence="11">
    <location>
        <begin position="317"/>
        <end position="481"/>
    </location>
</feature>
<sequence length="620" mass="68469">MRKQTLLDGIHSPYDVKKLNYVQMEQLCEEIRSNLIETVSQTGGHLASNLGVVEITVALHKVFSSPTDQIMWDVGHQAYTHKLLTGRRDRFNTLRQEGGISGFPKAEESIHDVFLAGHSSTSLSVASGLARAKTLLHEEGHVIAVIGDGSFTNGMVYEAMNNVGRYKDRIIVILNDNEMSISRNVGAFARYLAKIRSKREYFNAKDIIEKGIKLIPGIGNPLYKAAAASKAAIKDMLYNSNLFEVFGFNYLGPINGHDVKSLCEVMQRAKSLNRPVLLHVETQKGKGYPFAEKNPGAFHGVSKFNIETGNSDISPSDSYSTVFGETLTELAKKDDSICAITAAMKYGTGLSSFAATYPQRFFDIGIAEGHGVTFSAGLARNGLKPVFAVYSTFLQRGYDQILHDTAIEQQHVIFAVDRAGIVGEDGETHQGLFDAAYLSTVPNMTVYSPTTYAELRYFTRKALYECKGPVALRYPRGKEPVLPAHTSTEQDYILLDDNKADMLIITYGKEFEHVYQASQMLLNQNCSVALLKLNKINPIEEGCIELALKYNQILFVEEGILQGGIAEHFGLRLQQQGYRGSYHAKAVDGIFVPQATVASSLKKLGLDAEGICKTIFSLRR</sequence>
<keyword evidence="7 10" id="KW-0784">Thiamine biosynthesis</keyword>
<dbReference type="InterPro" id="IPR005477">
    <property type="entry name" value="Dxylulose-5-P_synthase"/>
</dbReference>
<feature type="binding site" evidence="10">
    <location>
        <position position="177"/>
    </location>
    <ligand>
        <name>Mg(2+)</name>
        <dbReference type="ChEBI" id="CHEBI:18420"/>
    </ligand>
</feature>
<dbReference type="CDD" id="cd07033">
    <property type="entry name" value="TPP_PYR_DXS_TK_like"/>
    <property type="match status" value="1"/>
</dbReference>
<dbReference type="InterPro" id="IPR049557">
    <property type="entry name" value="Transketolase_CS"/>
</dbReference>
<evidence type="ECO:0000256" key="5">
    <source>
        <dbReference type="ARBA" id="ARBA00022723"/>
    </source>
</evidence>
<comment type="function">
    <text evidence="10">Catalyzes the acyloin condensation reaction between C atoms 2 and 3 of pyruvate and glyceraldehyde 3-phosphate to yield 1-deoxy-D-xylulose-5-phosphate (DXP).</text>
</comment>
<dbReference type="CDD" id="cd02007">
    <property type="entry name" value="TPP_DXS"/>
    <property type="match status" value="1"/>
</dbReference>
<comment type="subunit">
    <text evidence="3 10">Homodimer.</text>
</comment>
<feature type="binding site" evidence="10">
    <location>
        <position position="288"/>
    </location>
    <ligand>
        <name>thiamine diphosphate</name>
        <dbReference type="ChEBI" id="CHEBI:58937"/>
    </ligand>
</feature>
<dbReference type="RefSeq" id="WP_092751821.1">
    <property type="nucleotide sequence ID" value="NZ_FOCG01000001.1"/>
</dbReference>
<dbReference type="InterPro" id="IPR033248">
    <property type="entry name" value="Transketolase_C"/>
</dbReference>
<dbReference type="GO" id="GO:0030976">
    <property type="term" value="F:thiamine pyrophosphate binding"/>
    <property type="evidence" value="ECO:0007669"/>
    <property type="project" value="UniProtKB-UniRule"/>
</dbReference>
<dbReference type="Proteomes" id="UP000199158">
    <property type="component" value="Unassembled WGS sequence"/>
</dbReference>
<comment type="catalytic activity">
    <reaction evidence="10">
        <text>D-glyceraldehyde 3-phosphate + pyruvate + H(+) = 1-deoxy-D-xylulose 5-phosphate + CO2</text>
        <dbReference type="Rhea" id="RHEA:12605"/>
        <dbReference type="ChEBI" id="CHEBI:15361"/>
        <dbReference type="ChEBI" id="CHEBI:15378"/>
        <dbReference type="ChEBI" id="CHEBI:16526"/>
        <dbReference type="ChEBI" id="CHEBI:57792"/>
        <dbReference type="ChEBI" id="CHEBI:59776"/>
        <dbReference type="EC" id="2.2.1.7"/>
    </reaction>
</comment>
<feature type="binding site" evidence="10">
    <location>
        <position position="177"/>
    </location>
    <ligand>
        <name>thiamine diphosphate</name>
        <dbReference type="ChEBI" id="CHEBI:58937"/>
    </ligand>
</feature>
<reference evidence="12 13" key="1">
    <citation type="submission" date="2016-10" db="EMBL/GenBank/DDBJ databases">
        <authorList>
            <person name="de Groot N.N."/>
        </authorList>
    </citation>
    <scope>NUCLEOTIDE SEQUENCE [LARGE SCALE GENOMIC DNA]</scope>
    <source>
        <strain evidence="12 13">CGMCC 1.5070</strain>
    </source>
</reference>
<evidence type="ECO:0000256" key="8">
    <source>
        <dbReference type="ARBA" id="ARBA00023052"/>
    </source>
</evidence>
<dbReference type="PANTHER" id="PTHR43322">
    <property type="entry name" value="1-D-DEOXYXYLULOSE 5-PHOSPHATE SYNTHASE-RELATED"/>
    <property type="match status" value="1"/>
</dbReference>
<evidence type="ECO:0000259" key="11">
    <source>
        <dbReference type="SMART" id="SM00861"/>
    </source>
</evidence>
<name>A0A1H7ZNF0_9FIRM</name>
<dbReference type="Pfam" id="PF02779">
    <property type="entry name" value="Transket_pyr"/>
    <property type="match status" value="1"/>
</dbReference>
<dbReference type="InterPro" id="IPR020826">
    <property type="entry name" value="Transketolase_BS"/>
</dbReference>
<dbReference type="HAMAP" id="MF_00315">
    <property type="entry name" value="DXP_synth"/>
    <property type="match status" value="1"/>
</dbReference>
<comment type="cofactor">
    <cofactor evidence="10">
        <name>thiamine diphosphate</name>
        <dbReference type="ChEBI" id="CHEBI:58937"/>
    </cofactor>
    <text evidence="10">Binds 1 thiamine pyrophosphate per subunit.</text>
</comment>
<feature type="binding site" evidence="10">
    <location>
        <begin position="117"/>
        <end position="119"/>
    </location>
    <ligand>
        <name>thiamine diphosphate</name>
        <dbReference type="ChEBI" id="CHEBI:58937"/>
    </ligand>
</feature>
<evidence type="ECO:0000256" key="6">
    <source>
        <dbReference type="ARBA" id="ARBA00022842"/>
    </source>
</evidence>
<evidence type="ECO:0000313" key="12">
    <source>
        <dbReference type="EMBL" id="SEM59803.1"/>
    </source>
</evidence>
<evidence type="ECO:0000256" key="2">
    <source>
        <dbReference type="ARBA" id="ARBA00011081"/>
    </source>
</evidence>
<feature type="binding site" evidence="10">
    <location>
        <begin position="149"/>
        <end position="150"/>
    </location>
    <ligand>
        <name>thiamine diphosphate</name>
        <dbReference type="ChEBI" id="CHEBI:58937"/>
    </ligand>
</feature>
<protein>
    <recommendedName>
        <fullName evidence="10">1-deoxy-D-xylulose-5-phosphate synthase</fullName>
        <ecNumber evidence="10">2.2.1.7</ecNumber>
    </recommendedName>
    <alternativeName>
        <fullName evidence="10">1-deoxyxylulose-5-phosphate synthase</fullName>
        <shortName evidence="10">DXP synthase</shortName>
        <shortName evidence="10">DXPS</shortName>
    </alternativeName>
</protein>
<dbReference type="GO" id="GO:0016114">
    <property type="term" value="P:terpenoid biosynthetic process"/>
    <property type="evidence" value="ECO:0007669"/>
    <property type="project" value="UniProtKB-UniRule"/>
</dbReference>
<dbReference type="GO" id="GO:0019288">
    <property type="term" value="P:isopentenyl diphosphate biosynthetic process, methylerythritol 4-phosphate pathway"/>
    <property type="evidence" value="ECO:0007669"/>
    <property type="project" value="TreeGrafter"/>
</dbReference>
<dbReference type="UniPathway" id="UPA00064">
    <property type="reaction ID" value="UER00091"/>
</dbReference>
<dbReference type="STRING" id="474960.SAMN05216180_0780"/>
<dbReference type="GO" id="GO:0009228">
    <property type="term" value="P:thiamine biosynthetic process"/>
    <property type="evidence" value="ECO:0007669"/>
    <property type="project" value="UniProtKB-UniRule"/>
</dbReference>
<dbReference type="Gene3D" id="3.40.50.920">
    <property type="match status" value="1"/>
</dbReference>
<feature type="binding site" evidence="10">
    <location>
        <position position="76"/>
    </location>
    <ligand>
        <name>thiamine diphosphate</name>
        <dbReference type="ChEBI" id="CHEBI:58937"/>
    </ligand>
</feature>
<dbReference type="Pfam" id="PF02780">
    <property type="entry name" value="Transketolase_C"/>
    <property type="match status" value="1"/>
</dbReference>
<dbReference type="SUPFAM" id="SSF52518">
    <property type="entry name" value="Thiamin diphosphate-binding fold (THDP-binding)"/>
    <property type="match status" value="1"/>
</dbReference>
<dbReference type="Pfam" id="PF13292">
    <property type="entry name" value="DXP_synthase_N"/>
    <property type="match status" value="1"/>
</dbReference>
<dbReference type="OrthoDB" id="9803371at2"/>
<comment type="cofactor">
    <cofactor evidence="10">
        <name>Mg(2+)</name>
        <dbReference type="ChEBI" id="CHEBI:18420"/>
    </cofactor>
    <text evidence="10">Binds 1 Mg(2+) ion per subunit.</text>
</comment>
<evidence type="ECO:0000256" key="9">
    <source>
        <dbReference type="ARBA" id="ARBA00023229"/>
    </source>
</evidence>
<dbReference type="GO" id="GO:0005829">
    <property type="term" value="C:cytosol"/>
    <property type="evidence" value="ECO:0007669"/>
    <property type="project" value="TreeGrafter"/>
</dbReference>
<gene>
    <name evidence="10" type="primary">dxs</name>
    <name evidence="12" type="ORF">SAMN05216180_0780</name>
</gene>
<accession>A0A1H7ZNF0</accession>
<dbReference type="InterPro" id="IPR005475">
    <property type="entry name" value="Transketolase-like_Pyr-bd"/>
</dbReference>
<evidence type="ECO:0000256" key="1">
    <source>
        <dbReference type="ARBA" id="ARBA00004980"/>
    </source>
</evidence>
<dbReference type="AlphaFoldDB" id="A0A1H7ZNF0"/>
<dbReference type="PROSITE" id="PS00801">
    <property type="entry name" value="TRANSKETOLASE_1"/>
    <property type="match status" value="1"/>
</dbReference>
<dbReference type="NCBIfam" id="TIGR00204">
    <property type="entry name" value="dxs"/>
    <property type="match status" value="1"/>
</dbReference>
<keyword evidence="6 10" id="KW-0460">Magnesium</keyword>
<comment type="pathway">
    <text evidence="1 10">Metabolic intermediate biosynthesis; 1-deoxy-D-xylulose 5-phosphate biosynthesis; 1-deoxy-D-xylulose 5-phosphate from D-glyceraldehyde 3-phosphate and pyruvate: step 1/1.</text>
</comment>
<evidence type="ECO:0000256" key="10">
    <source>
        <dbReference type="HAMAP-Rule" id="MF_00315"/>
    </source>
</evidence>
<dbReference type="EC" id="2.2.1.7" evidence="10"/>
<comment type="similarity">
    <text evidence="2 10">Belongs to the transketolase family. DXPS subfamily.</text>
</comment>
<dbReference type="PROSITE" id="PS00802">
    <property type="entry name" value="TRANSKETOLASE_2"/>
    <property type="match status" value="1"/>
</dbReference>
<proteinExistence type="inferred from homology"/>
<dbReference type="InterPro" id="IPR029061">
    <property type="entry name" value="THDP-binding"/>
</dbReference>
<evidence type="ECO:0000256" key="4">
    <source>
        <dbReference type="ARBA" id="ARBA00022679"/>
    </source>
</evidence>
<dbReference type="NCBIfam" id="NF003933">
    <property type="entry name" value="PRK05444.2-2"/>
    <property type="match status" value="1"/>
</dbReference>
<dbReference type="SUPFAM" id="SSF52922">
    <property type="entry name" value="TK C-terminal domain-like"/>
    <property type="match status" value="1"/>
</dbReference>
<dbReference type="SMART" id="SM00861">
    <property type="entry name" value="Transket_pyr"/>
    <property type="match status" value="1"/>
</dbReference>
<organism evidence="12 13">
    <name type="scientific">Hydrogenoanaerobacterium saccharovorans</name>
    <dbReference type="NCBI Taxonomy" id="474960"/>
    <lineage>
        <taxon>Bacteria</taxon>
        <taxon>Bacillati</taxon>
        <taxon>Bacillota</taxon>
        <taxon>Clostridia</taxon>
        <taxon>Eubacteriales</taxon>
        <taxon>Oscillospiraceae</taxon>
        <taxon>Hydrogenoanaerobacterium</taxon>
    </lineage>
</organism>
<dbReference type="GO" id="GO:0008661">
    <property type="term" value="F:1-deoxy-D-xylulose-5-phosphate synthase activity"/>
    <property type="evidence" value="ECO:0007669"/>
    <property type="project" value="UniProtKB-UniRule"/>
</dbReference>
<dbReference type="InterPro" id="IPR009014">
    <property type="entry name" value="Transketo_C/PFOR_II"/>
</dbReference>
<evidence type="ECO:0000256" key="3">
    <source>
        <dbReference type="ARBA" id="ARBA00011738"/>
    </source>
</evidence>